<feature type="non-terminal residue" evidence="1">
    <location>
        <position position="58"/>
    </location>
</feature>
<evidence type="ECO:0000313" key="1">
    <source>
        <dbReference type="EMBL" id="CAH2292881.1"/>
    </source>
</evidence>
<organism evidence="1 2">
    <name type="scientific">Pelobates cultripes</name>
    <name type="common">Western spadefoot toad</name>
    <dbReference type="NCBI Taxonomy" id="61616"/>
    <lineage>
        <taxon>Eukaryota</taxon>
        <taxon>Metazoa</taxon>
        <taxon>Chordata</taxon>
        <taxon>Craniata</taxon>
        <taxon>Vertebrata</taxon>
        <taxon>Euteleostomi</taxon>
        <taxon>Amphibia</taxon>
        <taxon>Batrachia</taxon>
        <taxon>Anura</taxon>
        <taxon>Pelobatoidea</taxon>
        <taxon>Pelobatidae</taxon>
        <taxon>Pelobates</taxon>
    </lineage>
</organism>
<name>A0AAD1W862_PELCU</name>
<evidence type="ECO:0000313" key="2">
    <source>
        <dbReference type="Proteomes" id="UP001295444"/>
    </source>
</evidence>
<protein>
    <submittedName>
        <fullName evidence="1">Uncharacterized protein</fullName>
    </submittedName>
</protein>
<dbReference type="AlphaFoldDB" id="A0AAD1W862"/>
<reference evidence="1" key="1">
    <citation type="submission" date="2022-03" db="EMBL/GenBank/DDBJ databases">
        <authorList>
            <person name="Alioto T."/>
            <person name="Alioto T."/>
            <person name="Gomez Garrido J."/>
        </authorList>
    </citation>
    <scope>NUCLEOTIDE SEQUENCE</scope>
</reference>
<keyword evidence="2" id="KW-1185">Reference proteome</keyword>
<sequence>MALPPIKRKLSAKLTKIASGSGSHPVEESCDVLDEYRTDSSGATSPTAVFFFQRPLRL</sequence>
<accession>A0AAD1W862</accession>
<gene>
    <name evidence="1" type="ORF">PECUL_23A025088</name>
</gene>
<proteinExistence type="predicted"/>
<dbReference type="EMBL" id="OW240916">
    <property type="protein sequence ID" value="CAH2292881.1"/>
    <property type="molecule type" value="Genomic_DNA"/>
</dbReference>
<dbReference type="Proteomes" id="UP001295444">
    <property type="component" value="Chromosome 05"/>
</dbReference>